<accession>A0A9D4W7W2</accession>
<dbReference type="GO" id="GO:0005886">
    <property type="term" value="C:plasma membrane"/>
    <property type="evidence" value="ECO:0007669"/>
    <property type="project" value="TreeGrafter"/>
</dbReference>
<dbReference type="PANTHER" id="PTHR31149">
    <property type="entry name" value="EXPRESSED PROTEIN"/>
    <property type="match status" value="1"/>
</dbReference>
<dbReference type="PANTHER" id="PTHR31149:SF10">
    <property type="entry name" value="OS05G0100900 PROTEIN"/>
    <property type="match status" value="1"/>
</dbReference>
<dbReference type="Proteomes" id="UP001058974">
    <property type="component" value="Chromosome 6"/>
</dbReference>
<evidence type="ECO:0000313" key="3">
    <source>
        <dbReference type="Proteomes" id="UP001058974"/>
    </source>
</evidence>
<dbReference type="EMBL" id="JAMSHJ010000006">
    <property type="protein sequence ID" value="KAI5397723.1"/>
    <property type="molecule type" value="Genomic_DNA"/>
</dbReference>
<proteinExistence type="predicted"/>
<dbReference type="AlphaFoldDB" id="A0A9D4W7W2"/>
<evidence type="ECO:0000259" key="1">
    <source>
        <dbReference type="Pfam" id="PF23080"/>
    </source>
</evidence>
<organism evidence="2 3">
    <name type="scientific">Pisum sativum</name>
    <name type="common">Garden pea</name>
    <name type="synonym">Lathyrus oleraceus</name>
    <dbReference type="NCBI Taxonomy" id="3888"/>
    <lineage>
        <taxon>Eukaryota</taxon>
        <taxon>Viridiplantae</taxon>
        <taxon>Streptophyta</taxon>
        <taxon>Embryophyta</taxon>
        <taxon>Tracheophyta</taxon>
        <taxon>Spermatophyta</taxon>
        <taxon>Magnoliopsida</taxon>
        <taxon>eudicotyledons</taxon>
        <taxon>Gunneridae</taxon>
        <taxon>Pentapetalae</taxon>
        <taxon>rosids</taxon>
        <taxon>fabids</taxon>
        <taxon>Fabales</taxon>
        <taxon>Fabaceae</taxon>
        <taxon>Papilionoideae</taxon>
        <taxon>50 kb inversion clade</taxon>
        <taxon>NPAAA clade</taxon>
        <taxon>Hologalegina</taxon>
        <taxon>IRL clade</taxon>
        <taxon>Fabeae</taxon>
        <taxon>Lathyrus</taxon>
    </lineage>
</organism>
<gene>
    <name evidence="2" type="ORF">KIW84_063515</name>
</gene>
<feature type="domain" description="DUF7046" evidence="1">
    <location>
        <begin position="131"/>
        <end position="221"/>
    </location>
</feature>
<dbReference type="InterPro" id="IPR055474">
    <property type="entry name" value="DUF7046"/>
</dbReference>
<protein>
    <recommendedName>
        <fullName evidence="1">DUF7046 domain-containing protein</fullName>
    </recommendedName>
</protein>
<name>A0A9D4W7W2_PEA</name>
<dbReference type="Gramene" id="Psat06G0351500-T4">
    <property type="protein sequence ID" value="KAI5397723.1"/>
    <property type="gene ID" value="KIW84_063515"/>
</dbReference>
<keyword evidence="3" id="KW-1185">Reference proteome</keyword>
<dbReference type="Pfam" id="PF23080">
    <property type="entry name" value="DUF7046"/>
    <property type="match status" value="1"/>
</dbReference>
<sequence length="251" mass="28108">MAQLAAKLIWIQSLLKELHYSSQVPKILCDNLSTVTLAHNPILHNRTKHMELDIFFLREKVLSKSLTVVHVPAQDQWADILTKPLSAAKFVPLRSKLRVYDKATLTNHEMQSHIEKSFYSGHASYKVSLSTGYLDIWEPATLVVKKEGYSIKCSGPNGVVITEKFSPSTTVVIPYGHISEFIIIGSTGAEHLLRAENNSTDVSAARDTIVLTLRLFIRRVYKSSPLLYVLPININDKGRGQKEGEEEGIVL</sequence>
<evidence type="ECO:0000313" key="2">
    <source>
        <dbReference type="EMBL" id="KAI5397723.1"/>
    </source>
</evidence>
<reference evidence="2 3" key="1">
    <citation type="journal article" date="2022" name="Nat. Genet.">
        <title>Improved pea reference genome and pan-genome highlight genomic features and evolutionary characteristics.</title>
        <authorList>
            <person name="Yang T."/>
            <person name="Liu R."/>
            <person name="Luo Y."/>
            <person name="Hu S."/>
            <person name="Wang D."/>
            <person name="Wang C."/>
            <person name="Pandey M.K."/>
            <person name="Ge S."/>
            <person name="Xu Q."/>
            <person name="Li N."/>
            <person name="Li G."/>
            <person name="Huang Y."/>
            <person name="Saxena R.K."/>
            <person name="Ji Y."/>
            <person name="Li M."/>
            <person name="Yan X."/>
            <person name="He Y."/>
            <person name="Liu Y."/>
            <person name="Wang X."/>
            <person name="Xiang C."/>
            <person name="Varshney R.K."/>
            <person name="Ding H."/>
            <person name="Gao S."/>
            <person name="Zong X."/>
        </authorList>
    </citation>
    <scope>NUCLEOTIDE SEQUENCE [LARGE SCALE GENOMIC DNA]</scope>
    <source>
        <strain evidence="2 3">cv. Zhongwan 6</strain>
    </source>
</reference>
<comment type="caution">
    <text evidence="2">The sequence shown here is derived from an EMBL/GenBank/DDBJ whole genome shotgun (WGS) entry which is preliminary data.</text>
</comment>
<dbReference type="CDD" id="cd09272">
    <property type="entry name" value="RNase_HI_RT_Ty1"/>
    <property type="match status" value="1"/>
</dbReference>